<keyword evidence="4" id="KW-0812">Transmembrane</keyword>
<dbReference type="SUPFAM" id="SSF50156">
    <property type="entry name" value="PDZ domain-like"/>
    <property type="match status" value="1"/>
</dbReference>
<evidence type="ECO:0000256" key="4">
    <source>
        <dbReference type="SAM" id="Phobius"/>
    </source>
</evidence>
<dbReference type="AlphaFoldDB" id="A0A931FCY6"/>
<organism evidence="6 7">
    <name type="scientific">Streptacidiphilus fuscans</name>
    <dbReference type="NCBI Taxonomy" id="2789292"/>
    <lineage>
        <taxon>Bacteria</taxon>
        <taxon>Bacillati</taxon>
        <taxon>Actinomycetota</taxon>
        <taxon>Actinomycetes</taxon>
        <taxon>Kitasatosporales</taxon>
        <taxon>Streptomycetaceae</taxon>
        <taxon>Streptacidiphilus</taxon>
    </lineage>
</organism>
<dbReference type="GO" id="GO:0006508">
    <property type="term" value="P:proteolysis"/>
    <property type="evidence" value="ECO:0007669"/>
    <property type="project" value="UniProtKB-KW"/>
</dbReference>
<keyword evidence="1" id="KW-0645">Protease</keyword>
<dbReference type="Proteomes" id="UP000657385">
    <property type="component" value="Unassembled WGS sequence"/>
</dbReference>
<evidence type="ECO:0000259" key="5">
    <source>
        <dbReference type="Pfam" id="PF13180"/>
    </source>
</evidence>
<keyword evidence="4" id="KW-1133">Transmembrane helix</keyword>
<dbReference type="Gene3D" id="2.40.10.120">
    <property type="match status" value="1"/>
</dbReference>
<keyword evidence="4" id="KW-0472">Membrane</keyword>
<keyword evidence="2" id="KW-0378">Hydrolase</keyword>
<evidence type="ECO:0000313" key="7">
    <source>
        <dbReference type="Proteomes" id="UP000657385"/>
    </source>
</evidence>
<dbReference type="RefSeq" id="WP_196192796.1">
    <property type="nucleotide sequence ID" value="NZ_JADPRT010000002.1"/>
</dbReference>
<dbReference type="InterPro" id="IPR001940">
    <property type="entry name" value="Peptidase_S1C"/>
</dbReference>
<dbReference type="GO" id="GO:0004252">
    <property type="term" value="F:serine-type endopeptidase activity"/>
    <property type="evidence" value="ECO:0007669"/>
    <property type="project" value="InterPro"/>
</dbReference>
<reference evidence="6" key="1">
    <citation type="submission" date="2020-11" db="EMBL/GenBank/DDBJ databases">
        <title>Isolation and identification of active actinomycetes.</title>
        <authorList>
            <person name="Yu B."/>
        </authorList>
    </citation>
    <scope>NUCLEOTIDE SEQUENCE</scope>
    <source>
        <strain evidence="6">NEAU-YB345</strain>
    </source>
</reference>
<evidence type="ECO:0000256" key="1">
    <source>
        <dbReference type="ARBA" id="ARBA00022670"/>
    </source>
</evidence>
<accession>A0A931FCY6</accession>
<keyword evidence="7" id="KW-1185">Reference proteome</keyword>
<feature type="transmembrane region" description="Helical" evidence="4">
    <location>
        <begin position="99"/>
        <end position="120"/>
    </location>
</feature>
<dbReference type="InterPro" id="IPR009003">
    <property type="entry name" value="Peptidase_S1_PA"/>
</dbReference>
<dbReference type="InterPro" id="IPR001478">
    <property type="entry name" value="PDZ"/>
</dbReference>
<evidence type="ECO:0000256" key="2">
    <source>
        <dbReference type="ARBA" id="ARBA00022801"/>
    </source>
</evidence>
<feature type="compositionally biased region" description="Basic and acidic residues" evidence="3">
    <location>
        <begin position="36"/>
        <end position="48"/>
    </location>
</feature>
<gene>
    <name evidence="6" type="ORF">I2501_06245</name>
</gene>
<dbReference type="Pfam" id="PF13365">
    <property type="entry name" value="Trypsin_2"/>
    <property type="match status" value="1"/>
</dbReference>
<dbReference type="InterPro" id="IPR051201">
    <property type="entry name" value="Chloro_Bact_Ser_Proteases"/>
</dbReference>
<dbReference type="PANTHER" id="PTHR43343:SF3">
    <property type="entry name" value="PROTEASE DO-LIKE 8, CHLOROPLASTIC"/>
    <property type="match status" value="1"/>
</dbReference>
<dbReference type="Gene3D" id="2.30.42.10">
    <property type="match status" value="1"/>
</dbReference>
<feature type="compositionally biased region" description="Basic residues" evidence="3">
    <location>
        <begin position="72"/>
        <end position="83"/>
    </location>
</feature>
<dbReference type="EMBL" id="JADPRT010000002">
    <property type="protein sequence ID" value="MBF9067640.1"/>
    <property type="molecule type" value="Genomic_DNA"/>
</dbReference>
<sequence>MAAEQQVEESPTPRQSRRCAPAWWSHPDGPGPGREPIFRRQEESHEGDGAPGRARGLRRLLHIPAQRTARGSARRGPRTRRTERRTPPFGPRLASPRGVLTVTVVVVVASLIGGGLGVAVEGARQGGRLTLSKAPATSKTPSRTAEVLHAVLPGIVYLQVAADGQQTTGTGVLLDTNGNILTNSHVIAPDGTPGTVTVTFNTGQRHPATLVGRDVGTDLAVLRVTGVSGLTPAVLGDSDDVQVGDPVMAIGDPYGLRGTVTSGIVSALDRPIVSGPGMPGGPSYLDAVQTDAAINPGNSGGPLLDASGTVIGINTVIRSADPDSTDPYGNSSDSGSIGLGFAIPIDQAAAVAAQLIGTGHADPPMIGVTLDRSFQGGAKITAVAQRKSPLHVGDIVTADDGVAVTDADDLIALIRGRKQDAETVLTVLRNGDSLSVVVHLTSGPADTTSTRA</sequence>
<comment type="caution">
    <text evidence="6">The sequence shown here is derived from an EMBL/GenBank/DDBJ whole genome shotgun (WGS) entry which is preliminary data.</text>
</comment>
<name>A0A931FCY6_9ACTN</name>
<evidence type="ECO:0000256" key="3">
    <source>
        <dbReference type="SAM" id="MobiDB-lite"/>
    </source>
</evidence>
<feature type="domain" description="PDZ" evidence="5">
    <location>
        <begin position="366"/>
        <end position="439"/>
    </location>
</feature>
<protein>
    <submittedName>
        <fullName evidence="6">Trypsin-like peptidase domain-containing protein</fullName>
    </submittedName>
</protein>
<dbReference type="InterPro" id="IPR036034">
    <property type="entry name" value="PDZ_sf"/>
</dbReference>
<feature type="region of interest" description="Disordered" evidence="3">
    <location>
        <begin position="1"/>
        <end position="94"/>
    </location>
</feature>
<dbReference type="Pfam" id="PF13180">
    <property type="entry name" value="PDZ_2"/>
    <property type="match status" value="1"/>
</dbReference>
<evidence type="ECO:0000313" key="6">
    <source>
        <dbReference type="EMBL" id="MBF9067640.1"/>
    </source>
</evidence>
<proteinExistence type="predicted"/>
<dbReference type="SUPFAM" id="SSF50494">
    <property type="entry name" value="Trypsin-like serine proteases"/>
    <property type="match status" value="1"/>
</dbReference>
<dbReference type="PANTHER" id="PTHR43343">
    <property type="entry name" value="PEPTIDASE S12"/>
    <property type="match status" value="1"/>
</dbReference>
<dbReference type="PRINTS" id="PR00834">
    <property type="entry name" value="PROTEASES2C"/>
</dbReference>